<dbReference type="Pfam" id="PF14748">
    <property type="entry name" value="P5CR_dimer"/>
    <property type="match status" value="1"/>
</dbReference>
<dbReference type="HAMAP" id="MF_01925">
    <property type="entry name" value="P5C_reductase"/>
    <property type="match status" value="1"/>
</dbReference>
<dbReference type="Gene3D" id="3.40.50.720">
    <property type="entry name" value="NAD(P)-binding Rossmann-like Domain"/>
    <property type="match status" value="1"/>
</dbReference>
<evidence type="ECO:0000256" key="1">
    <source>
        <dbReference type="ARBA" id="ARBA00005525"/>
    </source>
</evidence>
<sequence length="265" mass="28461">MKNQKICVIGCGNLGRSIVKGLLNNDVFSPSHVTATRRNIDLIADLATEGATVTSDNCEAVKNSNIILIAVKPYNVGKIIKEIKGEIIEGKHVLVSLATGLTTEEISEMLDHKIPVFRAMPNIAANISESTTCICSKNASQAETKNIKAVFDCVGESLIINEELMEAATILGACGIAFVFRFIRAMIQGGIQIGFDANTAKQIVSQTVKGAAEMLQINNDHPESEIDKVTTPKGCTIVGLNEMEHQGFSSALIKGIVTSFQKIEK</sequence>
<feature type="binding site" evidence="6">
    <location>
        <begin position="9"/>
        <end position="14"/>
    </location>
    <ligand>
        <name>NADP(+)</name>
        <dbReference type="ChEBI" id="CHEBI:58349"/>
    </ligand>
</feature>
<accession>A0A2N3IHA7</accession>
<dbReference type="UniPathway" id="UPA00098">
    <property type="reaction ID" value="UER00361"/>
</dbReference>
<dbReference type="PIRSF" id="PIRSF000193">
    <property type="entry name" value="Pyrrol-5-carb_rd"/>
    <property type="match status" value="1"/>
</dbReference>
<comment type="catalytic activity">
    <reaction evidence="4">
        <text>L-proline + NAD(+) = (S)-1-pyrroline-5-carboxylate + NADH + 2 H(+)</text>
        <dbReference type="Rhea" id="RHEA:14105"/>
        <dbReference type="ChEBI" id="CHEBI:15378"/>
        <dbReference type="ChEBI" id="CHEBI:17388"/>
        <dbReference type="ChEBI" id="CHEBI:57540"/>
        <dbReference type="ChEBI" id="CHEBI:57945"/>
        <dbReference type="ChEBI" id="CHEBI:60039"/>
        <dbReference type="EC" id="1.5.1.2"/>
    </reaction>
</comment>
<dbReference type="GO" id="GO:0004735">
    <property type="term" value="F:pyrroline-5-carboxylate reductase activity"/>
    <property type="evidence" value="ECO:0007669"/>
    <property type="project" value="UniProtKB-UniRule"/>
</dbReference>
<dbReference type="SUPFAM" id="SSF48179">
    <property type="entry name" value="6-phosphogluconate dehydrogenase C-terminal domain-like"/>
    <property type="match status" value="1"/>
</dbReference>
<dbReference type="AlphaFoldDB" id="A0A2N3IHA7"/>
<keyword evidence="4" id="KW-0641">Proline biosynthesis</keyword>
<dbReference type="Proteomes" id="UP000233618">
    <property type="component" value="Unassembled WGS sequence"/>
</dbReference>
<keyword evidence="4" id="KW-0963">Cytoplasm</keyword>
<dbReference type="EC" id="1.5.1.2" evidence="4 5"/>
<dbReference type="InterPro" id="IPR000304">
    <property type="entry name" value="Pyrroline-COOH_reductase"/>
</dbReference>
<keyword evidence="4" id="KW-0028">Amino-acid biosynthesis</keyword>
<proteinExistence type="inferred from homology"/>
<keyword evidence="2 4" id="KW-0521">NADP</keyword>
<feature type="domain" description="Pyrroline-5-carboxylate reductase catalytic N-terminal" evidence="7">
    <location>
        <begin position="5"/>
        <end position="98"/>
    </location>
</feature>
<comment type="catalytic activity">
    <reaction evidence="4">
        <text>L-proline + NADP(+) = (S)-1-pyrroline-5-carboxylate + NADPH + 2 H(+)</text>
        <dbReference type="Rhea" id="RHEA:14109"/>
        <dbReference type="ChEBI" id="CHEBI:15378"/>
        <dbReference type="ChEBI" id="CHEBI:17388"/>
        <dbReference type="ChEBI" id="CHEBI:57783"/>
        <dbReference type="ChEBI" id="CHEBI:58349"/>
        <dbReference type="ChEBI" id="CHEBI:60039"/>
        <dbReference type="EC" id="1.5.1.2"/>
    </reaction>
</comment>
<name>A0A2N3IHA7_9BACT</name>
<keyword evidence="3 4" id="KW-0560">Oxidoreductase</keyword>
<dbReference type="InterPro" id="IPR029036">
    <property type="entry name" value="P5CR_dimer"/>
</dbReference>
<comment type="pathway">
    <text evidence="4">Amino-acid biosynthesis; L-proline biosynthesis; L-proline from L-glutamate 5-semialdehyde: step 1/1.</text>
</comment>
<dbReference type="InterPro" id="IPR036291">
    <property type="entry name" value="NAD(P)-bd_dom_sf"/>
</dbReference>
<evidence type="ECO:0000256" key="6">
    <source>
        <dbReference type="PIRSR" id="PIRSR000193-1"/>
    </source>
</evidence>
<gene>
    <name evidence="4" type="primary">proC</name>
    <name evidence="9" type="ORF">BZG01_00675</name>
</gene>
<dbReference type="GO" id="GO:0055129">
    <property type="term" value="P:L-proline biosynthetic process"/>
    <property type="evidence" value="ECO:0007669"/>
    <property type="project" value="UniProtKB-UniRule"/>
</dbReference>
<evidence type="ECO:0000313" key="9">
    <source>
        <dbReference type="EMBL" id="PKQ69603.1"/>
    </source>
</evidence>
<dbReference type="FunFam" id="1.10.3730.10:FF:000001">
    <property type="entry name" value="Pyrroline-5-carboxylate reductase"/>
    <property type="match status" value="1"/>
</dbReference>
<comment type="subcellular location">
    <subcellularLocation>
        <location evidence="4">Cytoplasm</location>
    </subcellularLocation>
</comment>
<protein>
    <recommendedName>
        <fullName evidence="4 5">Pyrroline-5-carboxylate reductase</fullName>
        <shortName evidence="4">P5C reductase</shortName>
        <shortName evidence="4">P5CR</shortName>
        <ecNumber evidence="4 5">1.5.1.2</ecNumber>
    </recommendedName>
    <alternativeName>
        <fullName evidence="4">PCA reductase</fullName>
    </alternativeName>
</protein>
<comment type="similarity">
    <text evidence="1 4">Belongs to the pyrroline-5-carboxylate reductase family.</text>
</comment>
<dbReference type="Gene3D" id="1.10.3730.10">
    <property type="entry name" value="ProC C-terminal domain-like"/>
    <property type="match status" value="1"/>
</dbReference>
<dbReference type="GO" id="GO:0005737">
    <property type="term" value="C:cytoplasm"/>
    <property type="evidence" value="ECO:0007669"/>
    <property type="project" value="UniProtKB-SubCell"/>
</dbReference>
<evidence type="ECO:0000259" key="8">
    <source>
        <dbReference type="Pfam" id="PF14748"/>
    </source>
</evidence>
<dbReference type="PANTHER" id="PTHR11645">
    <property type="entry name" value="PYRROLINE-5-CARBOXYLATE REDUCTASE"/>
    <property type="match status" value="1"/>
</dbReference>
<feature type="binding site" evidence="6">
    <location>
        <begin position="70"/>
        <end position="73"/>
    </location>
    <ligand>
        <name>NADP(+)</name>
        <dbReference type="ChEBI" id="CHEBI:58349"/>
    </ligand>
</feature>
<dbReference type="Pfam" id="PF03807">
    <property type="entry name" value="F420_oxidored"/>
    <property type="match status" value="1"/>
</dbReference>
<evidence type="ECO:0000256" key="4">
    <source>
        <dbReference type="HAMAP-Rule" id="MF_01925"/>
    </source>
</evidence>
<comment type="function">
    <text evidence="4">Catalyzes the reduction of 1-pyrroline-5-carboxylate (PCA) to L-proline.</text>
</comment>
<dbReference type="EMBL" id="MVDE01000001">
    <property type="protein sequence ID" value="PKQ69603.1"/>
    <property type="molecule type" value="Genomic_DNA"/>
</dbReference>
<evidence type="ECO:0000256" key="3">
    <source>
        <dbReference type="ARBA" id="ARBA00023002"/>
    </source>
</evidence>
<evidence type="ECO:0000256" key="2">
    <source>
        <dbReference type="ARBA" id="ARBA00022857"/>
    </source>
</evidence>
<feature type="binding site" evidence="6">
    <location>
        <position position="57"/>
    </location>
    <ligand>
        <name>NADPH</name>
        <dbReference type="ChEBI" id="CHEBI:57783"/>
    </ligand>
</feature>
<evidence type="ECO:0000313" key="10">
    <source>
        <dbReference type="Proteomes" id="UP000233618"/>
    </source>
</evidence>
<comment type="caution">
    <text evidence="9">The sequence shown here is derived from an EMBL/GenBank/DDBJ whole genome shotgun (WGS) entry which is preliminary data.</text>
</comment>
<dbReference type="InterPro" id="IPR008927">
    <property type="entry name" value="6-PGluconate_DH-like_C_sf"/>
</dbReference>
<evidence type="ECO:0000259" key="7">
    <source>
        <dbReference type="Pfam" id="PF03807"/>
    </source>
</evidence>
<dbReference type="SUPFAM" id="SSF51735">
    <property type="entry name" value="NAD(P)-binding Rossmann-fold domains"/>
    <property type="match status" value="1"/>
</dbReference>
<evidence type="ECO:0000256" key="5">
    <source>
        <dbReference type="NCBIfam" id="TIGR00112"/>
    </source>
</evidence>
<dbReference type="InterPro" id="IPR028939">
    <property type="entry name" value="P5C_Rdtase_cat_N"/>
</dbReference>
<dbReference type="PANTHER" id="PTHR11645:SF0">
    <property type="entry name" value="PYRROLINE-5-CARBOXYLATE REDUCTASE 3"/>
    <property type="match status" value="1"/>
</dbReference>
<organism evidence="9 10">
    <name type="scientific">Labilibaculum manganireducens</name>
    <dbReference type="NCBI Taxonomy" id="1940525"/>
    <lineage>
        <taxon>Bacteria</taxon>
        <taxon>Pseudomonadati</taxon>
        <taxon>Bacteroidota</taxon>
        <taxon>Bacteroidia</taxon>
        <taxon>Marinilabiliales</taxon>
        <taxon>Marinifilaceae</taxon>
        <taxon>Labilibaculum</taxon>
    </lineage>
</organism>
<dbReference type="NCBIfam" id="TIGR00112">
    <property type="entry name" value="proC"/>
    <property type="match status" value="1"/>
</dbReference>
<dbReference type="RefSeq" id="WP_218972973.1">
    <property type="nucleotide sequence ID" value="NZ_MVDE01000001.1"/>
</dbReference>
<reference evidence="9 10" key="1">
    <citation type="journal article" date="2017" name="Front. Microbiol.">
        <title>Labilibaculum manganireducens gen. nov., sp. nov. and Labilibaculum filiforme sp. nov., Novel Bacteroidetes Isolated from Subsurface Sediments of the Baltic Sea.</title>
        <authorList>
            <person name="Vandieken V."/>
            <person name="Marshall I.P."/>
            <person name="Niemann H."/>
            <person name="Engelen B."/>
            <person name="Cypionka H."/>
        </authorList>
    </citation>
    <scope>NUCLEOTIDE SEQUENCE [LARGE SCALE GENOMIC DNA]</scope>
    <source>
        <strain evidence="9 10">59.10-2M</strain>
    </source>
</reference>
<feature type="domain" description="Pyrroline-5-carboxylate reductase dimerisation" evidence="8">
    <location>
        <begin position="162"/>
        <end position="263"/>
    </location>
</feature>
<keyword evidence="10" id="KW-1185">Reference proteome</keyword>